<dbReference type="AlphaFoldDB" id="F0WAE0"/>
<accession>F0WAE0</accession>
<organism evidence="1">
    <name type="scientific">Albugo laibachii Nc14</name>
    <dbReference type="NCBI Taxonomy" id="890382"/>
    <lineage>
        <taxon>Eukaryota</taxon>
        <taxon>Sar</taxon>
        <taxon>Stramenopiles</taxon>
        <taxon>Oomycota</taxon>
        <taxon>Peronosporomycetes</taxon>
        <taxon>Albuginales</taxon>
        <taxon>Albuginaceae</taxon>
        <taxon>Albugo</taxon>
    </lineage>
</organism>
<dbReference type="HOGENOM" id="CLU_2983055_0_0_1"/>
<evidence type="ECO:0000313" key="1">
    <source>
        <dbReference type="EMBL" id="CCA18111.1"/>
    </source>
</evidence>
<gene>
    <name evidence="1" type="primary">AlNc14C45G3668</name>
    <name evidence="1" type="ORF">ALNC14_042540</name>
</gene>
<dbReference type="EMBL" id="FR824090">
    <property type="protein sequence ID" value="CCA18111.1"/>
    <property type="molecule type" value="Genomic_DNA"/>
</dbReference>
<reference evidence="1" key="2">
    <citation type="submission" date="2011-02" db="EMBL/GenBank/DDBJ databases">
        <authorList>
            <person name="MacLean D."/>
        </authorList>
    </citation>
    <scope>NUCLEOTIDE SEQUENCE</scope>
</reference>
<reference evidence="1" key="1">
    <citation type="journal article" date="2011" name="PLoS Biol.">
        <title>Gene gain and loss during evolution of obligate parasitism in the white rust pathogen of Arabidopsis thaliana.</title>
        <authorList>
            <person name="Kemen E."/>
            <person name="Gardiner A."/>
            <person name="Schultz-Larsen T."/>
            <person name="Kemen A.C."/>
            <person name="Balmuth A.L."/>
            <person name="Robert-Seilaniantz A."/>
            <person name="Bailey K."/>
            <person name="Holub E."/>
            <person name="Studholme D.J."/>
            <person name="Maclean D."/>
            <person name="Jones J.D."/>
        </authorList>
    </citation>
    <scope>NUCLEOTIDE SEQUENCE</scope>
</reference>
<sequence length="58" mass="6709">MSTSLHFDEERRIRIVYCLYHIIARLSRISNIVLLDSGKHLTESRIASTTLILIVLLN</sequence>
<name>F0WAE0_9STRA</name>
<protein>
    <submittedName>
        <fullName evidence="1">AlNc14C45G3668 protein</fullName>
    </submittedName>
</protein>
<proteinExistence type="predicted"/>